<evidence type="ECO:0000256" key="1">
    <source>
        <dbReference type="SAM" id="Phobius"/>
    </source>
</evidence>
<evidence type="ECO:0000313" key="3">
    <source>
        <dbReference type="RefSeq" id="XP_035673157.1"/>
    </source>
</evidence>
<dbReference type="RefSeq" id="XP_035673157.1">
    <property type="nucleotide sequence ID" value="XM_035817264.1"/>
</dbReference>
<gene>
    <name evidence="3" type="primary">LOC118413735</name>
</gene>
<dbReference type="Proteomes" id="UP000001554">
    <property type="component" value="Chromosome 4"/>
</dbReference>
<dbReference type="AlphaFoldDB" id="A0A9J7MMB8"/>
<keyword evidence="1" id="KW-1133">Transmembrane helix</keyword>
<accession>A0A9J7MMB8</accession>
<keyword evidence="1" id="KW-0472">Membrane</keyword>
<evidence type="ECO:0000313" key="2">
    <source>
        <dbReference type="Proteomes" id="UP000001554"/>
    </source>
</evidence>
<protein>
    <submittedName>
        <fullName evidence="3">Uncharacterized protein LOC118413735</fullName>
    </submittedName>
</protein>
<sequence length="438" mass="49587">MLATKWSRVVAVAAAAGAAGIGGVIYRGRKVSALTSWQVDARNQAFKPSYNNAPGNYRGELFKLSSEYPSALPGEDHKELPWMKIDFKTEPEKYLWTVLNYCFEGNTECDFRVDKNKVRPWYNAPWMAYRQSGREPIHGLTMERPANAGYIADTQKRWEQTWAVGFYNSYGAYTIGKFWEKPWEPTLTGNVKFPEGTVAFKLLFTEATEADVPSLAGSPVWKAAIAIPDPPISPDASDAEAFGRLLETMKPKDRGPNLYPLRLIQVDIMVRDSRAEKETGWVFGTFMYHKDYGQKTKDDWRRLVPLCLQWGNDPDLTPERYYEHGKRPTETWTNPLVKEKGLLAPGRPYLGYLERANGIVDNFISCCASCHSTASIPTFPKTVTPSKPDLVPNTMYWFKNIHAGEPFEEGGKSLDYSLQLDSGLTGYFEWVKSKPKPK</sequence>
<dbReference type="OrthoDB" id="5422692at2759"/>
<keyword evidence="1" id="KW-0812">Transmembrane</keyword>
<proteinExistence type="predicted"/>
<dbReference type="GeneID" id="118413735"/>
<reference evidence="3" key="2">
    <citation type="submission" date="2025-08" db="UniProtKB">
        <authorList>
            <consortium name="RefSeq"/>
        </authorList>
    </citation>
    <scope>IDENTIFICATION</scope>
    <source>
        <strain evidence="3">S238N-H82</strain>
        <tissue evidence="3">Testes</tissue>
    </source>
</reference>
<name>A0A9J7MMB8_BRAFL</name>
<reference evidence="2" key="1">
    <citation type="journal article" date="2020" name="Nat. Ecol. Evol.">
        <title>Deeply conserved synteny resolves early events in vertebrate evolution.</title>
        <authorList>
            <person name="Simakov O."/>
            <person name="Marletaz F."/>
            <person name="Yue J.X."/>
            <person name="O'Connell B."/>
            <person name="Jenkins J."/>
            <person name="Brandt A."/>
            <person name="Calef R."/>
            <person name="Tung C.H."/>
            <person name="Huang T.K."/>
            <person name="Schmutz J."/>
            <person name="Satoh N."/>
            <person name="Yu J.K."/>
            <person name="Putnam N.H."/>
            <person name="Green R.E."/>
            <person name="Rokhsar D.S."/>
        </authorList>
    </citation>
    <scope>NUCLEOTIDE SEQUENCE [LARGE SCALE GENOMIC DNA]</scope>
    <source>
        <strain evidence="2">S238N-H82</strain>
    </source>
</reference>
<dbReference type="KEGG" id="bfo:118413735"/>
<organism evidence="2 3">
    <name type="scientific">Branchiostoma floridae</name>
    <name type="common">Florida lancelet</name>
    <name type="synonym">Amphioxus</name>
    <dbReference type="NCBI Taxonomy" id="7739"/>
    <lineage>
        <taxon>Eukaryota</taxon>
        <taxon>Metazoa</taxon>
        <taxon>Chordata</taxon>
        <taxon>Cephalochordata</taxon>
        <taxon>Leptocardii</taxon>
        <taxon>Amphioxiformes</taxon>
        <taxon>Branchiostomatidae</taxon>
        <taxon>Branchiostoma</taxon>
    </lineage>
</organism>
<feature type="transmembrane region" description="Helical" evidence="1">
    <location>
        <begin position="6"/>
        <end position="26"/>
    </location>
</feature>
<keyword evidence="2" id="KW-1185">Reference proteome</keyword>